<dbReference type="InterPro" id="IPR017441">
    <property type="entry name" value="Protein_kinase_ATP_BS"/>
</dbReference>
<keyword evidence="4 5" id="KW-0067">ATP-binding</keyword>
<dbReference type="InterPro" id="IPR000719">
    <property type="entry name" value="Prot_kinase_dom"/>
</dbReference>
<dbReference type="SUPFAM" id="SSF52540">
    <property type="entry name" value="P-loop containing nucleoside triphosphate hydrolases"/>
    <property type="match status" value="1"/>
</dbReference>
<dbReference type="OrthoDB" id="4062651at2759"/>
<feature type="coiled-coil region" evidence="6">
    <location>
        <begin position="411"/>
        <end position="460"/>
    </location>
</feature>
<accession>A0A210R5M2</accession>
<dbReference type="PROSITE" id="PS00108">
    <property type="entry name" value="PROTEIN_KINASE_ST"/>
    <property type="match status" value="1"/>
</dbReference>
<dbReference type="GO" id="GO:0005524">
    <property type="term" value="F:ATP binding"/>
    <property type="evidence" value="ECO:0007669"/>
    <property type="project" value="UniProtKB-UniRule"/>
</dbReference>
<reference evidence="8 9" key="1">
    <citation type="journal article" date="2017" name="Nat. Ecol. Evol.">
        <title>Scallop genome provides insights into evolution of bilaterian karyotype and development.</title>
        <authorList>
            <person name="Wang S."/>
            <person name="Zhang J."/>
            <person name="Jiao W."/>
            <person name="Li J."/>
            <person name="Xun X."/>
            <person name="Sun Y."/>
            <person name="Guo X."/>
            <person name="Huan P."/>
            <person name="Dong B."/>
            <person name="Zhang L."/>
            <person name="Hu X."/>
            <person name="Sun X."/>
            <person name="Wang J."/>
            <person name="Zhao C."/>
            <person name="Wang Y."/>
            <person name="Wang D."/>
            <person name="Huang X."/>
            <person name="Wang R."/>
            <person name="Lv J."/>
            <person name="Li Y."/>
            <person name="Zhang Z."/>
            <person name="Liu B."/>
            <person name="Lu W."/>
            <person name="Hui Y."/>
            <person name="Liang J."/>
            <person name="Zhou Z."/>
            <person name="Hou R."/>
            <person name="Li X."/>
            <person name="Liu Y."/>
            <person name="Li H."/>
            <person name="Ning X."/>
            <person name="Lin Y."/>
            <person name="Zhao L."/>
            <person name="Xing Q."/>
            <person name="Dou J."/>
            <person name="Li Y."/>
            <person name="Mao J."/>
            <person name="Guo H."/>
            <person name="Dou H."/>
            <person name="Li T."/>
            <person name="Mu C."/>
            <person name="Jiang W."/>
            <person name="Fu Q."/>
            <person name="Fu X."/>
            <person name="Miao Y."/>
            <person name="Liu J."/>
            <person name="Yu Q."/>
            <person name="Li R."/>
            <person name="Liao H."/>
            <person name="Li X."/>
            <person name="Kong Y."/>
            <person name="Jiang Z."/>
            <person name="Chourrout D."/>
            <person name="Li R."/>
            <person name="Bao Z."/>
        </authorList>
    </citation>
    <scope>NUCLEOTIDE SEQUENCE [LARGE SCALE GENOMIC DNA]</scope>
    <source>
        <strain evidence="8 9">PY_sf001</strain>
    </source>
</reference>
<sequence>MDDVTATLARLGIRSVEDVIRLPDMKSVFIVMRKLGLTTTGLKRQRDAERVLLSYWREHVARTRNRDNGFKHALSDDRKNRRFLGEKYDEVIDHYKKLPEQHRRDLDQFFKGIVEAVKQKKGELASSDCAILVAGETSAGKSSFINLLLGTELLPTSDLQCTNTICEIRYSRDGNKYAVLHHRSIGSQKRKPETIDLERGKGINVLTKVVTELDEDTEESPYSRVEIFWPIEILESGIVIVDTPGIGASRQLSKSVARFLSKSFGFIYIINSANAGGVQKGRLKDFLRLVTTSVDEDFNSRATMFICNKWDTVPERDRKDVYKNTILQLKRCYNAVRVDQIYRLSTSEALKAMIFADCTTEEHDMVLKGLERLLPNSLKNQLASHYGWISQVLKRSHYSLKVAKLMNAKGLEEKEQLQKTLMTQMDRLDRDAKYTLDSMRREVKEELENLYGQIDRLLSSTDVQVRICQWEAGHCPPAENWKKVVREAESSIAKRVISEINLWDDQNGIVKHLKDKIVKKFKRNFQLMEDQMRDVEVVLLPGDKHAVSDFHKSMKRPAPVKNVFQKAGKQGVQITDDLKRIGGAVACAGSLNTKSKEVRHIFKAYNKRDPRKSMEDASMIFMHSVTQGNVLRAKLDLFLGKYMKGIDDIAKMIPDLLKADRILMDTLRMEMKENKGLLANLFPDLLFNISKKQGLLDMFFVTCIMESDFRMRELDINRAKPLGSGTFADVFKGNLRPAGEAETRVAVKINKEYITASNVSDLLLEDRTLRDLNHKNIVTYFGSVLSQNEKLRISWIMLLEFCKGTLKDVFLEDSYENPGKLGNRRNDQIRAMRNMSRYVIELCRGLQYLHEKDLVHRDLKLENVLVSMEDTVKLTDVGLTKGANMISGTLVGSPVYMAPEVLVTRDIYDHKADIYSLGIMLWEMWYGIDAAEHIIHYIHKSLEDSVQKGLRPDMSIQHRPPDNWINVIERCWDKDPVTRLEAAGVGNFFEKVSK</sequence>
<comment type="similarity">
    <text evidence="1">Belongs to the protein kinase superfamily. TKL Ser/Thr protein kinase family. ROCO subfamily.</text>
</comment>
<evidence type="ECO:0000256" key="3">
    <source>
        <dbReference type="ARBA" id="ARBA00022741"/>
    </source>
</evidence>
<evidence type="ECO:0000313" key="9">
    <source>
        <dbReference type="Proteomes" id="UP000242188"/>
    </source>
</evidence>
<evidence type="ECO:0000256" key="4">
    <source>
        <dbReference type="ARBA" id="ARBA00022840"/>
    </source>
</evidence>
<dbReference type="Pfam" id="PF00350">
    <property type="entry name" value="Dynamin_N"/>
    <property type="match status" value="1"/>
</dbReference>
<dbReference type="AlphaFoldDB" id="A0A210R5M2"/>
<feature type="domain" description="Protein kinase" evidence="7">
    <location>
        <begin position="716"/>
        <end position="989"/>
    </location>
</feature>
<evidence type="ECO:0000256" key="6">
    <source>
        <dbReference type="SAM" id="Coils"/>
    </source>
</evidence>
<keyword evidence="8" id="KW-0418">Kinase</keyword>
<keyword evidence="2" id="KW-0723">Serine/threonine-protein kinase</keyword>
<organism evidence="8 9">
    <name type="scientific">Mizuhopecten yessoensis</name>
    <name type="common">Japanese scallop</name>
    <name type="synonym">Patinopecten yessoensis</name>
    <dbReference type="NCBI Taxonomy" id="6573"/>
    <lineage>
        <taxon>Eukaryota</taxon>
        <taxon>Metazoa</taxon>
        <taxon>Spiralia</taxon>
        <taxon>Lophotrochozoa</taxon>
        <taxon>Mollusca</taxon>
        <taxon>Bivalvia</taxon>
        <taxon>Autobranchia</taxon>
        <taxon>Pteriomorphia</taxon>
        <taxon>Pectinida</taxon>
        <taxon>Pectinoidea</taxon>
        <taxon>Pectinidae</taxon>
        <taxon>Mizuhopecten</taxon>
    </lineage>
</organism>
<dbReference type="InterPro" id="IPR008271">
    <property type="entry name" value="Ser/Thr_kinase_AS"/>
</dbReference>
<gene>
    <name evidence="8" type="ORF">KP79_PYT06121</name>
</gene>
<feature type="binding site" evidence="5">
    <location>
        <position position="748"/>
    </location>
    <ligand>
        <name>ATP</name>
        <dbReference type="ChEBI" id="CHEBI:30616"/>
    </ligand>
</feature>
<dbReference type="PROSITE" id="PS00107">
    <property type="entry name" value="PROTEIN_KINASE_ATP"/>
    <property type="match status" value="1"/>
</dbReference>
<dbReference type="PANTHER" id="PTHR26392">
    <property type="entry name" value="MITOGEN-ACTIVATED PROTEIN KINASE KINASE KINASE 7-RELATED"/>
    <property type="match status" value="1"/>
</dbReference>
<evidence type="ECO:0000313" key="8">
    <source>
        <dbReference type="EMBL" id="OWF56275.1"/>
    </source>
</evidence>
<evidence type="ECO:0000259" key="7">
    <source>
        <dbReference type="PROSITE" id="PS50011"/>
    </source>
</evidence>
<proteinExistence type="inferred from homology"/>
<dbReference type="InterPro" id="IPR001245">
    <property type="entry name" value="Ser-Thr/Tyr_kinase_cat_dom"/>
</dbReference>
<dbReference type="PANTHER" id="PTHR26392:SF92">
    <property type="entry name" value="PROTEIN KINASE DOMAIN-CONTAINING PROTEIN"/>
    <property type="match status" value="1"/>
</dbReference>
<dbReference type="GO" id="GO:0004674">
    <property type="term" value="F:protein serine/threonine kinase activity"/>
    <property type="evidence" value="ECO:0007669"/>
    <property type="project" value="UniProtKB-KW"/>
</dbReference>
<dbReference type="SUPFAM" id="SSF56112">
    <property type="entry name" value="Protein kinase-like (PK-like)"/>
    <property type="match status" value="1"/>
</dbReference>
<dbReference type="InterPro" id="IPR045063">
    <property type="entry name" value="Dynamin_N"/>
</dbReference>
<evidence type="ECO:0000256" key="2">
    <source>
        <dbReference type="ARBA" id="ARBA00022527"/>
    </source>
</evidence>
<dbReference type="InterPro" id="IPR027417">
    <property type="entry name" value="P-loop_NTPase"/>
</dbReference>
<dbReference type="Proteomes" id="UP000242188">
    <property type="component" value="Unassembled WGS sequence"/>
</dbReference>
<comment type="caution">
    <text evidence="8">The sequence shown here is derived from an EMBL/GenBank/DDBJ whole genome shotgun (WGS) entry which is preliminary data.</text>
</comment>
<evidence type="ECO:0000256" key="1">
    <source>
        <dbReference type="ARBA" id="ARBA00008171"/>
    </source>
</evidence>
<dbReference type="SMART" id="SM00220">
    <property type="entry name" value="S_TKc"/>
    <property type="match status" value="1"/>
</dbReference>
<dbReference type="Pfam" id="PF07714">
    <property type="entry name" value="PK_Tyr_Ser-Thr"/>
    <property type="match status" value="1"/>
</dbReference>
<name>A0A210R5M2_MIZYE</name>
<keyword evidence="9" id="KW-1185">Reference proteome</keyword>
<keyword evidence="3 5" id="KW-0547">Nucleotide-binding</keyword>
<dbReference type="Gene3D" id="1.10.510.10">
    <property type="entry name" value="Transferase(Phosphotransferase) domain 1"/>
    <property type="match status" value="1"/>
</dbReference>
<dbReference type="InterPro" id="IPR011009">
    <property type="entry name" value="Kinase-like_dom_sf"/>
</dbReference>
<dbReference type="EMBL" id="NEDP02000223">
    <property type="protein sequence ID" value="OWF56275.1"/>
    <property type="molecule type" value="Genomic_DNA"/>
</dbReference>
<keyword evidence="8" id="KW-0808">Transferase</keyword>
<dbReference type="PROSITE" id="PS50011">
    <property type="entry name" value="PROTEIN_KINASE_DOM"/>
    <property type="match status" value="1"/>
</dbReference>
<evidence type="ECO:0000256" key="5">
    <source>
        <dbReference type="PROSITE-ProRule" id="PRU10141"/>
    </source>
</evidence>
<dbReference type="STRING" id="6573.A0A210R5M2"/>
<dbReference type="Gene3D" id="3.40.50.300">
    <property type="entry name" value="P-loop containing nucleotide triphosphate hydrolases"/>
    <property type="match status" value="1"/>
</dbReference>
<protein>
    <submittedName>
        <fullName evidence="8">Dual specificity protein kinase shkA</fullName>
    </submittedName>
</protein>
<keyword evidence="6" id="KW-0175">Coiled coil</keyword>